<accession>A0A4R4K958</accession>
<dbReference type="AlphaFoldDB" id="A0A4R4K958"/>
<feature type="signal peptide" evidence="1">
    <location>
        <begin position="1"/>
        <end position="22"/>
    </location>
</feature>
<dbReference type="OrthoDB" id="936900at2"/>
<dbReference type="EMBL" id="SMJU01000008">
    <property type="protein sequence ID" value="TDB64210.1"/>
    <property type="molecule type" value="Genomic_DNA"/>
</dbReference>
<feature type="chain" id="PRO_5020189826" description="Outer membrane protein beta-barrel domain-containing protein" evidence="1">
    <location>
        <begin position="23"/>
        <end position="243"/>
    </location>
</feature>
<dbReference type="Proteomes" id="UP000295706">
    <property type="component" value="Unassembled WGS sequence"/>
</dbReference>
<reference evidence="2 3" key="1">
    <citation type="submission" date="2019-02" db="EMBL/GenBank/DDBJ databases">
        <title>Arundinibacter roseus gen. nov., sp. nov., a new member of the family Cytophagaceae.</title>
        <authorList>
            <person name="Szuroczki S."/>
            <person name="Khayer B."/>
            <person name="Sproer C."/>
            <person name="Toumi M."/>
            <person name="Szabo A."/>
            <person name="Felfoldi T."/>
            <person name="Schumann P."/>
            <person name="Toth E."/>
        </authorList>
    </citation>
    <scope>NUCLEOTIDE SEQUENCE [LARGE SCALE GENOMIC DNA]</scope>
    <source>
        <strain evidence="2 3">DMA-k-7a</strain>
    </source>
</reference>
<gene>
    <name evidence="2" type="ORF">EZE20_14855</name>
</gene>
<keyword evidence="3" id="KW-1185">Reference proteome</keyword>
<evidence type="ECO:0000256" key="1">
    <source>
        <dbReference type="SAM" id="SignalP"/>
    </source>
</evidence>
<name>A0A4R4K958_9BACT</name>
<organism evidence="2 3">
    <name type="scientific">Arundinibacter roseus</name>
    <dbReference type="NCBI Taxonomy" id="2070510"/>
    <lineage>
        <taxon>Bacteria</taxon>
        <taxon>Pseudomonadati</taxon>
        <taxon>Bacteroidota</taxon>
        <taxon>Cytophagia</taxon>
        <taxon>Cytophagales</taxon>
        <taxon>Spirosomataceae</taxon>
        <taxon>Arundinibacter</taxon>
    </lineage>
</organism>
<sequence length="243" mass="26307">MRLNFCLKALCLTLCLPLLTQAQEKNAVSFSGGYSLPLGKFASEQFSDPEAGLAGSGIFAQLRYEHKIGRWWGLRLSGNLNINQTNPDPLIEQYSILLPDPETYSWESTVTQWRLGAILAGPMAYVSLGNIELKGHVQAGYVFAKSPGVTLMGTSTTGLNSVDAGLPGASTQAFGYGAGGALRFRLSEHLRFQITGDWIGANTELKDVPTYVKLGDRPPFEGFIDSKRFVTVLNVGLGLVVVF</sequence>
<comment type="caution">
    <text evidence="2">The sequence shown here is derived from an EMBL/GenBank/DDBJ whole genome shotgun (WGS) entry which is preliminary data.</text>
</comment>
<protein>
    <recommendedName>
        <fullName evidence="4">Outer membrane protein beta-barrel domain-containing protein</fullName>
    </recommendedName>
</protein>
<dbReference type="RefSeq" id="WP_132118994.1">
    <property type="nucleotide sequence ID" value="NZ_SMJU01000008.1"/>
</dbReference>
<keyword evidence="1" id="KW-0732">Signal</keyword>
<evidence type="ECO:0000313" key="3">
    <source>
        <dbReference type="Proteomes" id="UP000295706"/>
    </source>
</evidence>
<evidence type="ECO:0000313" key="2">
    <source>
        <dbReference type="EMBL" id="TDB64210.1"/>
    </source>
</evidence>
<evidence type="ECO:0008006" key="4">
    <source>
        <dbReference type="Google" id="ProtNLM"/>
    </source>
</evidence>
<proteinExistence type="predicted"/>